<name>A0AAV7VZB1_PLEWA</name>
<feature type="region of interest" description="Disordered" evidence="1">
    <location>
        <begin position="14"/>
        <end position="78"/>
    </location>
</feature>
<dbReference type="EMBL" id="JANPWB010000002">
    <property type="protein sequence ID" value="KAJ1206061.1"/>
    <property type="molecule type" value="Genomic_DNA"/>
</dbReference>
<feature type="compositionally biased region" description="Basic and acidic residues" evidence="1">
    <location>
        <begin position="57"/>
        <end position="73"/>
    </location>
</feature>
<protein>
    <submittedName>
        <fullName evidence="2">Uncharacterized protein</fullName>
    </submittedName>
</protein>
<reference evidence="2" key="1">
    <citation type="journal article" date="2022" name="bioRxiv">
        <title>Sequencing and chromosome-scale assembly of the giantPleurodeles waltlgenome.</title>
        <authorList>
            <person name="Brown T."/>
            <person name="Elewa A."/>
            <person name="Iarovenko S."/>
            <person name="Subramanian E."/>
            <person name="Araus A.J."/>
            <person name="Petzold A."/>
            <person name="Susuki M."/>
            <person name="Suzuki K.-i.T."/>
            <person name="Hayashi T."/>
            <person name="Toyoda A."/>
            <person name="Oliveira C."/>
            <person name="Osipova E."/>
            <person name="Leigh N.D."/>
            <person name="Simon A."/>
            <person name="Yun M.H."/>
        </authorList>
    </citation>
    <scope>NUCLEOTIDE SEQUENCE</scope>
    <source>
        <strain evidence="2">20211129_DDA</strain>
        <tissue evidence="2">Liver</tissue>
    </source>
</reference>
<dbReference type="Proteomes" id="UP001066276">
    <property type="component" value="Chromosome 1_2"/>
</dbReference>
<evidence type="ECO:0000313" key="3">
    <source>
        <dbReference type="Proteomes" id="UP001066276"/>
    </source>
</evidence>
<dbReference type="AlphaFoldDB" id="A0AAV7VZB1"/>
<feature type="compositionally biased region" description="Low complexity" evidence="1">
    <location>
        <begin position="42"/>
        <end position="53"/>
    </location>
</feature>
<comment type="caution">
    <text evidence="2">The sequence shown here is derived from an EMBL/GenBank/DDBJ whole genome shotgun (WGS) entry which is preliminary data.</text>
</comment>
<accession>A0AAV7VZB1</accession>
<proteinExistence type="predicted"/>
<evidence type="ECO:0000256" key="1">
    <source>
        <dbReference type="SAM" id="MobiDB-lite"/>
    </source>
</evidence>
<keyword evidence="3" id="KW-1185">Reference proteome</keyword>
<evidence type="ECO:0000313" key="2">
    <source>
        <dbReference type="EMBL" id="KAJ1206061.1"/>
    </source>
</evidence>
<sequence>MPAVYTAHTLLLIQPCGNPTPETRGGEQLNSHEASGYGSQRGGTAPTTTPLAGSPRPKGDEHRHGPCEMHTRPDTSLQGRAALLRLSQPNRLHFNTL</sequence>
<organism evidence="2 3">
    <name type="scientific">Pleurodeles waltl</name>
    <name type="common">Iberian ribbed newt</name>
    <dbReference type="NCBI Taxonomy" id="8319"/>
    <lineage>
        <taxon>Eukaryota</taxon>
        <taxon>Metazoa</taxon>
        <taxon>Chordata</taxon>
        <taxon>Craniata</taxon>
        <taxon>Vertebrata</taxon>
        <taxon>Euteleostomi</taxon>
        <taxon>Amphibia</taxon>
        <taxon>Batrachia</taxon>
        <taxon>Caudata</taxon>
        <taxon>Salamandroidea</taxon>
        <taxon>Salamandridae</taxon>
        <taxon>Pleurodelinae</taxon>
        <taxon>Pleurodeles</taxon>
    </lineage>
</organism>
<gene>
    <name evidence="2" type="ORF">NDU88_001471</name>
</gene>